<feature type="compositionally biased region" description="Low complexity" evidence="2">
    <location>
        <begin position="164"/>
        <end position="234"/>
    </location>
</feature>
<comment type="caution">
    <text evidence="1">Lacks conserved residue(s) required for the propagation of feature annotation.</text>
</comment>
<keyword evidence="1" id="KW-1015">Disulfide bond</keyword>
<dbReference type="OrthoDB" id="10040561at2759"/>
<evidence type="ECO:0000256" key="1">
    <source>
        <dbReference type="PROSITE-ProRule" id="PRU00076"/>
    </source>
</evidence>
<keyword evidence="7" id="KW-1185">Reference proteome</keyword>
<evidence type="ECO:0000256" key="2">
    <source>
        <dbReference type="SAM" id="MobiDB-lite"/>
    </source>
</evidence>
<evidence type="ECO:0000256" key="4">
    <source>
        <dbReference type="SAM" id="SignalP"/>
    </source>
</evidence>
<feature type="disulfide bond" evidence="1">
    <location>
        <begin position="149"/>
        <end position="158"/>
    </location>
</feature>
<feature type="domain" description="EGF-like" evidence="5">
    <location>
        <begin position="122"/>
        <end position="159"/>
    </location>
</feature>
<comment type="caution">
    <text evidence="6">The sequence shown here is derived from an EMBL/GenBank/DDBJ whole genome shotgun (WGS) entry which is preliminary data.</text>
</comment>
<gene>
    <name evidence="6" type="ORF">PHYBOEH_009352</name>
</gene>
<evidence type="ECO:0000313" key="6">
    <source>
        <dbReference type="EMBL" id="KAG7384647.1"/>
    </source>
</evidence>
<dbReference type="EMBL" id="JAGDFL010000588">
    <property type="protein sequence ID" value="KAG7384647.1"/>
    <property type="molecule type" value="Genomic_DNA"/>
</dbReference>
<feature type="region of interest" description="Disordered" evidence="2">
    <location>
        <begin position="164"/>
        <end position="263"/>
    </location>
</feature>
<dbReference type="PROSITE" id="PS50026">
    <property type="entry name" value="EGF_3"/>
    <property type="match status" value="1"/>
</dbReference>
<evidence type="ECO:0000259" key="5">
    <source>
        <dbReference type="PROSITE" id="PS50026"/>
    </source>
</evidence>
<reference evidence="6" key="1">
    <citation type="submission" date="2021-02" db="EMBL/GenBank/DDBJ databases">
        <authorList>
            <person name="Palmer J.M."/>
        </authorList>
    </citation>
    <scope>NUCLEOTIDE SEQUENCE</scope>
    <source>
        <strain evidence="6">SCRP23</strain>
    </source>
</reference>
<accession>A0A8T1VTU5</accession>
<proteinExistence type="predicted"/>
<protein>
    <recommendedName>
        <fullName evidence="5">EGF-like domain-containing protein</fullName>
    </recommendedName>
</protein>
<feature type="transmembrane region" description="Helical" evidence="3">
    <location>
        <begin position="268"/>
        <end position="290"/>
    </location>
</feature>
<name>A0A8T1VTU5_9STRA</name>
<evidence type="ECO:0000313" key="7">
    <source>
        <dbReference type="Proteomes" id="UP000693981"/>
    </source>
</evidence>
<keyword evidence="3" id="KW-1133">Transmembrane helix</keyword>
<feature type="chain" id="PRO_5035848645" description="EGF-like domain-containing protein" evidence="4">
    <location>
        <begin position="18"/>
        <end position="339"/>
    </location>
</feature>
<evidence type="ECO:0000256" key="3">
    <source>
        <dbReference type="SAM" id="Phobius"/>
    </source>
</evidence>
<feature type="compositionally biased region" description="Low complexity" evidence="2">
    <location>
        <begin position="250"/>
        <end position="263"/>
    </location>
</feature>
<dbReference type="Proteomes" id="UP000693981">
    <property type="component" value="Unassembled WGS sequence"/>
</dbReference>
<dbReference type="InterPro" id="IPR000742">
    <property type="entry name" value="EGF"/>
</dbReference>
<keyword evidence="3" id="KW-0812">Transmembrane</keyword>
<dbReference type="PROSITE" id="PS01186">
    <property type="entry name" value="EGF_2"/>
    <property type="match status" value="1"/>
</dbReference>
<dbReference type="AlphaFoldDB" id="A0A8T1VTU5"/>
<sequence>MRVLALALLALAPCVDAMRMAINCSTTADCNDGETCVAGDSALSIQACVAGAGCGGATSGNCPSDAQSGDLACIWRPSDGCSGSATGCAELGGSYGIYKCLSIDRCDEYYGGSACSDGCNVNGAQCNGQGSCGVSGTSADGTPTFSCTCNSGYSGDKCESGSSAESATSSKSNSEATDSSSKSLGSSSTSGSTASTSRSTSGSTSSSVSSSGSTSSSSSSSSVNSSRSSSGSVSPASAEGAGDNTAANPSAASGSVSSESSSGGTSSAVFIIIGVLAACIIIGALMFAMYSRKKKREQEAEAGGFGGPAAFGATARFDNESAIAGGTGADTPKSSIVTM</sequence>
<dbReference type="PROSITE" id="PS00022">
    <property type="entry name" value="EGF_1"/>
    <property type="match status" value="1"/>
</dbReference>
<keyword evidence="4" id="KW-0732">Signal</keyword>
<keyword evidence="1" id="KW-0245">EGF-like domain</keyword>
<keyword evidence="3" id="KW-0472">Membrane</keyword>
<feature type="signal peptide" evidence="4">
    <location>
        <begin position="1"/>
        <end position="17"/>
    </location>
</feature>
<organism evidence="6 7">
    <name type="scientific">Phytophthora boehmeriae</name>
    <dbReference type="NCBI Taxonomy" id="109152"/>
    <lineage>
        <taxon>Eukaryota</taxon>
        <taxon>Sar</taxon>
        <taxon>Stramenopiles</taxon>
        <taxon>Oomycota</taxon>
        <taxon>Peronosporomycetes</taxon>
        <taxon>Peronosporales</taxon>
        <taxon>Peronosporaceae</taxon>
        <taxon>Phytophthora</taxon>
    </lineage>
</organism>